<name>A0A0B5QJA8_CLOBE</name>
<protein>
    <submittedName>
        <fullName evidence="7">Peptidase M24</fullName>
    </submittedName>
</protein>
<feature type="domain" description="Peptidase M24 C-terminal" evidence="6">
    <location>
        <begin position="531"/>
        <end position="591"/>
    </location>
</feature>
<comment type="similarity">
    <text evidence="1">Belongs to the peptidase M24B family.</text>
</comment>
<feature type="domain" description="Creatinase N-terminal" evidence="5">
    <location>
        <begin position="6"/>
        <end position="132"/>
    </location>
</feature>
<dbReference type="PANTHER" id="PTHR43763">
    <property type="entry name" value="XAA-PRO AMINOPEPTIDASE 1"/>
    <property type="match status" value="1"/>
</dbReference>
<dbReference type="STRING" id="1520.LF65_00055"/>
<evidence type="ECO:0000259" key="4">
    <source>
        <dbReference type="Pfam" id="PF00557"/>
    </source>
</evidence>
<dbReference type="InterPro" id="IPR000587">
    <property type="entry name" value="Creatinase_N"/>
</dbReference>
<dbReference type="RefSeq" id="WP_041893323.1">
    <property type="nucleotide sequence ID" value="NZ_CP010086.2"/>
</dbReference>
<dbReference type="Pfam" id="PF01321">
    <property type="entry name" value="Creatinase_N"/>
    <property type="match status" value="1"/>
</dbReference>
<dbReference type="SUPFAM" id="SSF53092">
    <property type="entry name" value="Creatinase/prolidase N-terminal domain"/>
    <property type="match status" value="1"/>
</dbReference>
<dbReference type="PANTHER" id="PTHR43763:SF6">
    <property type="entry name" value="XAA-PRO AMINOPEPTIDASE 1"/>
    <property type="match status" value="1"/>
</dbReference>
<dbReference type="OrthoDB" id="9806388at2"/>
<keyword evidence="2" id="KW-0479">Metal-binding</keyword>
<sequence>MRVSERIQKLREIMKKENIDYYIVPSEDFHQSEYVAECFKSRAYITGFTGSAGTALIGMEKAILWTDGRYFIQANEQLKDSGVELFKMRIPGWPTLEEWLMENMMDGQTLGFDGRVLSVNQYKEILKIKENKNINIVMNKDLIEEIWEDKPKMPKEKVFLHEVKYCGKTANEKIQEVRSEMKKLCGKSYIISSLDDIAWIFNIRGNDVKYTPVVLAYALIDEEKAVLYIDREKISSTDERTLSKEGIIIKNYEDIFEDIKEVQDSVILDPSKISAYIYNQINKRIKKIEEINITTKLKAIKNNKEIENLKNCQLKDGIAMVRFIKWIKESLDEEDITEITLAEKLCDFRSKGDLFIEESFGTIAGYKEHAAMMHYSATEESAYKLEKEGILLVDSGGQYFDGTTDITRSIVLGKLTEEEKRDFTLVLKAHINLMKAKFLKGTTGSNIDILSRRVLWEEGIDYKCGTGHGVGFCLSVHEGPQTIRPVPNTIELEPGMILTNEPGIYREGKHGIRTENIMLVVEDERNAEFGEFYKFETMSYCPIDLDGINVQLLTEDEKEWLNNYHKETYDKLSPFLSDSEKQFLKESTKEI</sequence>
<dbReference type="Pfam" id="PF00557">
    <property type="entry name" value="Peptidase_M24"/>
    <property type="match status" value="1"/>
</dbReference>
<dbReference type="InterPro" id="IPR036005">
    <property type="entry name" value="Creatinase/aminopeptidase-like"/>
</dbReference>
<dbReference type="InterPro" id="IPR029149">
    <property type="entry name" value="Creatin/AminoP/Spt16_N"/>
</dbReference>
<dbReference type="GO" id="GO:0070006">
    <property type="term" value="F:metalloaminopeptidase activity"/>
    <property type="evidence" value="ECO:0007669"/>
    <property type="project" value="InterPro"/>
</dbReference>
<accession>A0A0B5QJA8</accession>
<dbReference type="InterPro" id="IPR033740">
    <property type="entry name" value="Pept_M24B"/>
</dbReference>
<dbReference type="GO" id="GO:0005737">
    <property type="term" value="C:cytoplasm"/>
    <property type="evidence" value="ECO:0007669"/>
    <property type="project" value="UniProtKB-ARBA"/>
</dbReference>
<evidence type="ECO:0000256" key="1">
    <source>
        <dbReference type="ARBA" id="ARBA00008766"/>
    </source>
</evidence>
<feature type="domain" description="Peptidase M24" evidence="4">
    <location>
        <begin position="308"/>
        <end position="522"/>
    </location>
</feature>
<gene>
    <name evidence="7" type="ORF">LF65_00055</name>
</gene>
<evidence type="ECO:0000256" key="3">
    <source>
        <dbReference type="ARBA" id="ARBA00022801"/>
    </source>
</evidence>
<dbReference type="FunFam" id="3.40.350.10:FF:000003">
    <property type="entry name" value="Xaa-pro aminopeptidase P"/>
    <property type="match status" value="1"/>
</dbReference>
<proteinExistence type="inferred from homology"/>
<dbReference type="Proteomes" id="UP000031866">
    <property type="component" value="Chromosome"/>
</dbReference>
<dbReference type="InterPro" id="IPR000994">
    <property type="entry name" value="Pept_M24"/>
</dbReference>
<dbReference type="InterPro" id="IPR050422">
    <property type="entry name" value="X-Pro_aminopeptidase_P"/>
</dbReference>
<dbReference type="Gene3D" id="3.40.350.10">
    <property type="entry name" value="Creatinase/prolidase N-terminal domain"/>
    <property type="match status" value="2"/>
</dbReference>
<evidence type="ECO:0000313" key="7">
    <source>
        <dbReference type="EMBL" id="AJG96748.1"/>
    </source>
</evidence>
<keyword evidence="3" id="KW-0378">Hydrolase</keyword>
<dbReference type="InterPro" id="IPR032416">
    <property type="entry name" value="Peptidase_M24_C"/>
</dbReference>
<reference evidence="8" key="1">
    <citation type="submission" date="2014-12" db="EMBL/GenBank/DDBJ databases">
        <title>Genome sequence of Clostridium beijerinckii strain 59B.</title>
        <authorList>
            <person name="Little G.T."/>
            <person name="Minton N.P."/>
        </authorList>
    </citation>
    <scope>NUCLEOTIDE SEQUENCE [LARGE SCALE GENOMIC DNA]</scope>
    <source>
        <strain evidence="8">59B</strain>
    </source>
</reference>
<dbReference type="GO" id="GO:0046872">
    <property type="term" value="F:metal ion binding"/>
    <property type="evidence" value="ECO:0007669"/>
    <property type="project" value="UniProtKB-KW"/>
</dbReference>
<dbReference type="AlphaFoldDB" id="A0A0B5QJA8"/>
<evidence type="ECO:0000313" key="8">
    <source>
        <dbReference type="Proteomes" id="UP000031866"/>
    </source>
</evidence>
<evidence type="ECO:0000256" key="2">
    <source>
        <dbReference type="ARBA" id="ARBA00022723"/>
    </source>
</evidence>
<dbReference type="Pfam" id="PF16188">
    <property type="entry name" value="Peptidase_M24_C"/>
    <property type="match status" value="1"/>
</dbReference>
<evidence type="ECO:0000259" key="6">
    <source>
        <dbReference type="Pfam" id="PF16188"/>
    </source>
</evidence>
<organism evidence="7 8">
    <name type="scientific">Clostridium beijerinckii</name>
    <name type="common">Clostridium MP</name>
    <dbReference type="NCBI Taxonomy" id="1520"/>
    <lineage>
        <taxon>Bacteria</taxon>
        <taxon>Bacillati</taxon>
        <taxon>Bacillota</taxon>
        <taxon>Clostridia</taxon>
        <taxon>Eubacteriales</taxon>
        <taxon>Clostridiaceae</taxon>
        <taxon>Clostridium</taxon>
    </lineage>
</organism>
<dbReference type="EMBL" id="CP010086">
    <property type="protein sequence ID" value="AJG96748.1"/>
    <property type="molecule type" value="Genomic_DNA"/>
</dbReference>
<dbReference type="FunFam" id="3.90.230.10:FF:000009">
    <property type="entry name" value="xaa-Pro aminopeptidase 2"/>
    <property type="match status" value="1"/>
</dbReference>
<dbReference type="SUPFAM" id="SSF55920">
    <property type="entry name" value="Creatinase/aminopeptidase"/>
    <property type="match status" value="1"/>
</dbReference>
<dbReference type="Pfam" id="PF16189">
    <property type="entry name" value="Creatinase_N_2"/>
    <property type="match status" value="1"/>
</dbReference>
<dbReference type="Gene3D" id="3.90.230.10">
    <property type="entry name" value="Creatinase/methionine aminopeptidase superfamily"/>
    <property type="match status" value="1"/>
</dbReference>
<evidence type="ECO:0000259" key="5">
    <source>
        <dbReference type="Pfam" id="PF01321"/>
    </source>
</evidence>
<dbReference type="KEGG" id="cbei:LF65_00055"/>
<dbReference type="CDD" id="cd01085">
    <property type="entry name" value="APP"/>
    <property type="match status" value="1"/>
</dbReference>